<accession>A0A2N9G3N8</accession>
<gene>
    <name evidence="3" type="ORF">FSB_LOCUS22050</name>
</gene>
<proteinExistence type="predicted"/>
<feature type="region of interest" description="Disordered" evidence="2">
    <location>
        <begin position="223"/>
        <end position="254"/>
    </location>
</feature>
<sequence>MAKTKKSQGKLTRYVNTPQAMAVFRRHYGVPDDVHLEYRFWEDALTGEPRDLILPLVAIIEGSVRFPIDPLLADFLDYFHLSPSQISPNIFRIVMGVVELNRWLGLSLTVHDIIATYSLRTTQHEAFSLRPRDVNNTLVNSLPDTNKEMIDDFLLVRGNWYYPGHGCPTVDRRPEEKKKQIQHHLTDPVALKAVYDSEVCVDEYANPCSAFKLLRYIPSARRRQSDPVLPGERKRKRKGPSKGESSRPKTLITPEALQAKAPLAGVDTLPSADEMDVEMVGPFVPSKAAGPSTGLAPVWAPSLEIFGEPVRSDTTVLRTGGSGSNTAITLSEVARLPGDMAVWKQSTNQEVVNNLRRGLMMAVQGSLEMGDRYQRLSAELENSLKVATHSFDFRNEAERLRRDVEAYKDQVRIAVLKKDEAVLKVEETEDLLRNALEANSKAEERFKALEADIAAREKVAFDRGQIETQKIMTNQVPGVYNEAFQQGWKALYSWPESDDMPQLPPWENLPYPEASIGVPEEELPEPLSQSNEEAGPSSV</sequence>
<evidence type="ECO:0000313" key="3">
    <source>
        <dbReference type="EMBL" id="SPC94168.1"/>
    </source>
</evidence>
<name>A0A2N9G3N8_FAGSY</name>
<keyword evidence="1" id="KW-0175">Coiled coil</keyword>
<reference evidence="3" key="1">
    <citation type="submission" date="2018-02" db="EMBL/GenBank/DDBJ databases">
        <authorList>
            <person name="Cohen D.B."/>
            <person name="Kent A.D."/>
        </authorList>
    </citation>
    <scope>NUCLEOTIDE SEQUENCE</scope>
</reference>
<dbReference type="EMBL" id="OIVN01001455">
    <property type="protein sequence ID" value="SPC94168.1"/>
    <property type="molecule type" value="Genomic_DNA"/>
</dbReference>
<dbReference type="AlphaFoldDB" id="A0A2N9G3N8"/>
<organism evidence="3">
    <name type="scientific">Fagus sylvatica</name>
    <name type="common">Beechnut</name>
    <dbReference type="NCBI Taxonomy" id="28930"/>
    <lineage>
        <taxon>Eukaryota</taxon>
        <taxon>Viridiplantae</taxon>
        <taxon>Streptophyta</taxon>
        <taxon>Embryophyta</taxon>
        <taxon>Tracheophyta</taxon>
        <taxon>Spermatophyta</taxon>
        <taxon>Magnoliopsida</taxon>
        <taxon>eudicotyledons</taxon>
        <taxon>Gunneridae</taxon>
        <taxon>Pentapetalae</taxon>
        <taxon>rosids</taxon>
        <taxon>fabids</taxon>
        <taxon>Fagales</taxon>
        <taxon>Fagaceae</taxon>
        <taxon>Fagus</taxon>
    </lineage>
</organism>
<feature type="coiled-coil region" evidence="1">
    <location>
        <begin position="390"/>
        <end position="459"/>
    </location>
</feature>
<evidence type="ECO:0000256" key="1">
    <source>
        <dbReference type="SAM" id="Coils"/>
    </source>
</evidence>
<feature type="region of interest" description="Disordered" evidence="2">
    <location>
        <begin position="497"/>
        <end position="539"/>
    </location>
</feature>
<evidence type="ECO:0000256" key="2">
    <source>
        <dbReference type="SAM" id="MobiDB-lite"/>
    </source>
</evidence>
<protein>
    <submittedName>
        <fullName evidence="3">Uncharacterized protein</fullName>
    </submittedName>
</protein>